<dbReference type="OMA" id="ADCKIQV"/>
<dbReference type="PANTHER" id="PTHR16515:SF49">
    <property type="entry name" value="GASTRULA ZINC FINGER PROTEIN XLCGF49.1-LIKE-RELATED"/>
    <property type="match status" value="1"/>
</dbReference>
<sequence length="1067" mass="119747">MYQQPPSHSNNASPHRGLHNGYSNFPVPQTGSPHATNFAPQPYSLQHKSPYSPSTQSHHDLHNRPCMPHQAGVPHPNISMSNPTPMQASTHSGFTQPQHLMPNSAYHQPNPVSTAPPSFALKNNNNNNHSLPQTSPMFYNNPTSSGYPMQNNPYQRMSQYPNQAPVSQPPTWDNTTHNIHHHQRTANHLQSPKSDMSNSPTSNSSNDGKSSRANRSFTCPKCAKVFKRGDHLKRHLLSVHDREHPYQCGECSKGFASISTLLRHGQTSHSGITTKGHLCVRCNIRIVNLQEFENHATSLHEAQDLEYMKNINQCSRTYSCSLCNKTVSSEKNLKRHVKKLHGDVMEENSTSAISNTSTAVASPSVSTQSQPTVNTTVANALNPTAQPEPVQAHHQSEPNFQIELPKAVPETFPFNVVPQITTASQNIEHAVKPIKSESVLTAPAPHAVQEEKLTVESYTAMHSQQYFTSCASNTLQSAAPIVYSEPNTVSEAFSMAMKALSDFSYDDLSFSSTDYLSAGPSVFQSNSPLPNFHYPSRARMQTDQVDSRDYYQASSVQQETGAAYPGQALSYPEVKVFSAPVCHDITVIPPLQQDSLNGDKSYENGSFQVKRGRPKKKRRRDEEEEDDDQGLGMITKDPASENLSYNCTVCSEVYEGIDKLMQHVEAVHLSLNPHECCICNKRFAQAGNVKRHIRFVHLRERPFRCRECDSTFDRLCYLQRHMRAHIDSKADSPVASQLNPCNCPECGKRCLTTHHLRGHMQRKHFAKNKNRSEDLRSKYGYLFNDLDQVNQGEKMGSKPYDQNESKKMLNKQNNEVHVVSNATIQQTPQQQIVNFSTVPLQPNLHNSEVQGHELHEDNSQLSMLLTANDDESHDISSKLNIKSNPLTSEVIGQGRSIQFKLNPPKKMTAVKINTKRKNRIKIYYGKAMIKKMKSRIQLRYKCHCCVHPGFPKIYLLKSHLAVAHHSATKCHICIGCGRSFSTSDSLLVHIRKQHKSKKINSSVCTSRKQLQSNSKPHSVDQKGFSKIEALHMTNNMSVLGHFAYKEPQARFENIPQLSTHSLVHAEM</sequence>
<dbReference type="Pfam" id="PF00096">
    <property type="entry name" value="zf-C2H2"/>
    <property type="match status" value="6"/>
</dbReference>
<accession>Q1RLI8</accession>
<dbReference type="PROSITE" id="PS50157">
    <property type="entry name" value="ZINC_FINGER_C2H2_2"/>
    <property type="match status" value="8"/>
</dbReference>
<evidence type="ECO:0000259" key="9">
    <source>
        <dbReference type="PROSITE" id="PS50157"/>
    </source>
</evidence>
<dbReference type="GO" id="GO:0008270">
    <property type="term" value="F:zinc ion binding"/>
    <property type="evidence" value="ECO:0007669"/>
    <property type="project" value="UniProtKB-KW"/>
</dbReference>
<dbReference type="SUPFAM" id="SSF57667">
    <property type="entry name" value="beta-beta-alpha zinc fingers"/>
    <property type="match status" value="3"/>
</dbReference>
<evidence type="ECO:0000313" key="10">
    <source>
        <dbReference type="EMBL" id="FAA00077.1"/>
    </source>
</evidence>
<proteinExistence type="evidence at transcript level"/>
<feature type="compositionally biased region" description="Polar residues" evidence="8">
    <location>
        <begin position="1002"/>
        <end position="1016"/>
    </location>
</feature>
<evidence type="ECO:0000313" key="12">
    <source>
        <dbReference type="Proteomes" id="UP000008144"/>
    </source>
</evidence>
<keyword evidence="4 7" id="KW-0863">Zinc-finger</keyword>
<dbReference type="GO" id="GO:0006357">
    <property type="term" value="P:regulation of transcription by RNA polymerase II"/>
    <property type="evidence" value="ECO:0000318"/>
    <property type="project" value="GO_Central"/>
</dbReference>
<feature type="domain" description="C2H2-type" evidence="9">
    <location>
        <begin position="703"/>
        <end position="730"/>
    </location>
</feature>
<dbReference type="STRING" id="7719.ENSCINP00000016269"/>
<feature type="region of interest" description="Disordered" evidence="8">
    <location>
        <begin position="1002"/>
        <end position="1021"/>
    </location>
</feature>
<dbReference type="GO" id="GO:0000978">
    <property type="term" value="F:RNA polymerase II cis-regulatory region sequence-specific DNA binding"/>
    <property type="evidence" value="ECO:0000318"/>
    <property type="project" value="GO_Central"/>
</dbReference>
<feature type="region of interest" description="Disordered" evidence="8">
    <location>
        <begin position="593"/>
        <end position="635"/>
    </location>
</feature>
<keyword evidence="3" id="KW-0677">Repeat</keyword>
<dbReference type="GO" id="GO:0005634">
    <property type="term" value="C:nucleus"/>
    <property type="evidence" value="ECO:0007669"/>
    <property type="project" value="UniProtKB-SubCell"/>
</dbReference>
<protein>
    <submittedName>
        <fullName evidence="10 11">Zinc finger protein</fullName>
    </submittedName>
</protein>
<feature type="compositionally biased region" description="Polar residues" evidence="8">
    <location>
        <begin position="78"/>
        <end position="98"/>
    </location>
</feature>
<dbReference type="RefSeq" id="NP_001041467.1">
    <property type="nucleotide sequence ID" value="NM_001048002.1"/>
</dbReference>
<dbReference type="CTD" id="751578"/>
<evidence type="ECO:0000256" key="1">
    <source>
        <dbReference type="ARBA" id="ARBA00004123"/>
    </source>
</evidence>
<feature type="compositionally biased region" description="Polar residues" evidence="8">
    <location>
        <begin position="593"/>
        <end position="607"/>
    </location>
</feature>
<evidence type="ECO:0000256" key="4">
    <source>
        <dbReference type="ARBA" id="ARBA00022771"/>
    </source>
</evidence>
<evidence type="ECO:0000313" key="11">
    <source>
        <dbReference type="Ensembl" id="ENSCINP00000016269.3"/>
    </source>
</evidence>
<feature type="domain" description="C2H2-type" evidence="9">
    <location>
        <begin position="217"/>
        <end position="245"/>
    </location>
</feature>
<dbReference type="GeneID" id="751578"/>
<feature type="domain" description="C2H2-type" evidence="9">
    <location>
        <begin position="645"/>
        <end position="673"/>
    </location>
</feature>
<feature type="compositionally biased region" description="Polar residues" evidence="8">
    <location>
        <begin position="129"/>
        <end position="177"/>
    </location>
</feature>
<keyword evidence="6" id="KW-0539">Nucleus</keyword>
<reference evidence="11" key="4">
    <citation type="submission" date="2025-05" db="UniProtKB">
        <authorList>
            <consortium name="Ensembl"/>
        </authorList>
    </citation>
    <scope>IDENTIFICATION</scope>
</reference>
<evidence type="ECO:0000256" key="2">
    <source>
        <dbReference type="ARBA" id="ARBA00022723"/>
    </source>
</evidence>
<dbReference type="Proteomes" id="UP000008144">
    <property type="component" value="Chromosome 8"/>
</dbReference>
<evidence type="ECO:0000256" key="3">
    <source>
        <dbReference type="ARBA" id="ARBA00022737"/>
    </source>
</evidence>
<reference evidence="11" key="3">
    <citation type="journal article" date="2008" name="Genome Biol.">
        <title>Improved genome assembly and evidence-based global gene model set for the chordate Ciona intestinalis: new insight into intron and operon populations.</title>
        <authorList>
            <person name="Satou Y."/>
            <person name="Mineta K."/>
            <person name="Ogasawara M."/>
            <person name="Sasakura Y."/>
            <person name="Shoguchi E."/>
            <person name="Ueno K."/>
            <person name="Yamada L."/>
            <person name="Matsumoto J."/>
            <person name="Wasserscheid J."/>
            <person name="Dewar K."/>
            <person name="Wiley G.B."/>
            <person name="Macmil S.L."/>
            <person name="Roe B.A."/>
            <person name="Zeller R.W."/>
            <person name="Hastings K.E."/>
            <person name="Lemaire P."/>
            <person name="Lindquist E."/>
            <person name="Endo T."/>
            <person name="Hotta K."/>
            <person name="Inaba K."/>
        </authorList>
    </citation>
    <scope>NUCLEOTIDE SEQUENCE [LARGE SCALE GENOMIC DNA]</scope>
    <source>
        <strain evidence="11">wild type</strain>
    </source>
</reference>
<dbReference type="EMBL" id="BR000046">
    <property type="protein sequence ID" value="FAA00077.1"/>
    <property type="molecule type" value="mRNA"/>
</dbReference>
<gene>
    <name evidence="10" type="primary">Ci-ZF(C2H2)-38</name>
    <name evidence="11" type="synonym">zf(c2h2)-38</name>
</gene>
<feature type="region of interest" description="Disordered" evidence="8">
    <location>
        <begin position="1"/>
        <end position="215"/>
    </location>
</feature>
<feature type="compositionally biased region" description="Polar residues" evidence="8">
    <location>
        <begin position="21"/>
        <end position="56"/>
    </location>
</feature>
<keyword evidence="12" id="KW-1185">Reference proteome</keyword>
<feature type="compositionally biased region" description="Polar residues" evidence="8">
    <location>
        <begin position="105"/>
        <end position="116"/>
    </location>
</feature>
<dbReference type="GO" id="GO:0003700">
    <property type="term" value="F:DNA-binding transcription factor activity"/>
    <property type="evidence" value="ECO:0000318"/>
    <property type="project" value="GO_Central"/>
</dbReference>
<feature type="compositionally biased region" description="Low complexity" evidence="8">
    <location>
        <begin position="194"/>
        <end position="206"/>
    </location>
</feature>
<reference evidence="10" key="2">
    <citation type="journal article" date="2006" name="Dev. Biol.">
        <title>Systematic analysis of embryonic expression profiles of zinc finger genes in Ciona intestinalis.</title>
        <authorList>
            <person name="Miwata K."/>
            <person name="Chiba T."/>
            <person name="Horii R."/>
            <person name="Yamada L."/>
            <person name="Kubo A."/>
            <person name="Miyamura D."/>
            <person name="Satoh N."/>
            <person name="Satou Y."/>
        </authorList>
    </citation>
    <scope>NUCLEOTIDE SEQUENCE</scope>
</reference>
<feature type="domain" description="C2H2-type" evidence="9">
    <location>
        <begin position="971"/>
        <end position="999"/>
    </location>
</feature>
<evidence type="ECO:0000256" key="8">
    <source>
        <dbReference type="SAM" id="MobiDB-lite"/>
    </source>
</evidence>
<dbReference type="InterPro" id="IPR036236">
    <property type="entry name" value="Znf_C2H2_sf"/>
</dbReference>
<feature type="compositionally biased region" description="Basic residues" evidence="8">
    <location>
        <begin position="610"/>
        <end position="619"/>
    </location>
</feature>
<dbReference type="OrthoDB" id="2687452at2759"/>
<feature type="compositionally biased region" description="Low complexity" evidence="8">
    <location>
        <begin position="349"/>
        <end position="370"/>
    </location>
</feature>
<comment type="subcellular location">
    <subcellularLocation>
        <location evidence="1">Nucleus</location>
    </subcellularLocation>
</comment>
<dbReference type="InterPro" id="IPR050331">
    <property type="entry name" value="Zinc_finger"/>
</dbReference>
<dbReference type="Gene3D" id="3.30.160.60">
    <property type="entry name" value="Classic Zinc Finger"/>
    <property type="match status" value="6"/>
</dbReference>
<dbReference type="PROSITE" id="PS00028">
    <property type="entry name" value="ZINC_FINGER_C2H2_1"/>
    <property type="match status" value="8"/>
</dbReference>
<accession>A0A1W2VNR5</accession>
<accession>F6Z8D5</accession>
<organism evidence="10">
    <name type="scientific">Ciona intestinalis</name>
    <name type="common">Transparent sea squirt</name>
    <name type="synonym">Ascidia intestinalis</name>
    <dbReference type="NCBI Taxonomy" id="7719"/>
    <lineage>
        <taxon>Eukaryota</taxon>
        <taxon>Metazoa</taxon>
        <taxon>Chordata</taxon>
        <taxon>Tunicata</taxon>
        <taxon>Ascidiacea</taxon>
        <taxon>Phlebobranchia</taxon>
        <taxon>Cionidae</taxon>
        <taxon>Ciona</taxon>
    </lineage>
</organism>
<dbReference type="InterPro" id="IPR013087">
    <property type="entry name" value="Znf_C2H2_type"/>
</dbReference>
<dbReference type="PANTHER" id="PTHR16515">
    <property type="entry name" value="PR DOMAIN ZINC FINGER PROTEIN"/>
    <property type="match status" value="1"/>
</dbReference>
<evidence type="ECO:0000256" key="6">
    <source>
        <dbReference type="ARBA" id="ARBA00023242"/>
    </source>
</evidence>
<dbReference type="Ensembl" id="ENSCINT00000016269.3">
    <property type="protein sequence ID" value="ENSCINP00000016269.3"/>
    <property type="gene ID" value="ENSCING00000007956.3"/>
</dbReference>
<dbReference type="AlphaFoldDB" id="Q1RLI8"/>
<feature type="compositionally biased region" description="Polar residues" evidence="8">
    <location>
        <begin position="1"/>
        <end position="13"/>
    </location>
</feature>
<evidence type="ECO:0000256" key="7">
    <source>
        <dbReference type="PROSITE-ProRule" id="PRU00042"/>
    </source>
</evidence>
<feature type="domain" description="C2H2-type" evidence="9">
    <location>
        <begin position="741"/>
        <end position="769"/>
    </location>
</feature>
<keyword evidence="5" id="KW-0862">Zinc</keyword>
<name>Q1RLI8_CIOIN</name>
<dbReference type="GeneTree" id="ENSGT00940000164700"/>
<feature type="region of interest" description="Disordered" evidence="8">
    <location>
        <begin position="347"/>
        <end position="370"/>
    </location>
</feature>
<keyword evidence="2" id="KW-0479">Metal-binding</keyword>
<feature type="domain" description="C2H2-type" evidence="9">
    <location>
        <begin position="246"/>
        <end position="274"/>
    </location>
</feature>
<feature type="domain" description="C2H2-type" evidence="9">
    <location>
        <begin position="674"/>
        <end position="702"/>
    </location>
</feature>
<dbReference type="EMBL" id="EAAA01002606">
    <property type="status" value="NOT_ANNOTATED_CDS"/>
    <property type="molecule type" value="Genomic_DNA"/>
</dbReference>
<feature type="domain" description="C2H2-type" evidence="9">
    <location>
        <begin position="318"/>
        <end position="341"/>
    </location>
</feature>
<evidence type="ECO:0000256" key="5">
    <source>
        <dbReference type="ARBA" id="ARBA00022833"/>
    </source>
</evidence>
<reference evidence="12" key="1">
    <citation type="journal article" date="2002" name="Science">
        <title>The draft genome of Ciona intestinalis: insights into chordate and vertebrate origins.</title>
        <authorList>
            <person name="Dehal P."/>
            <person name="Satou Y."/>
            <person name="Campbell R.K."/>
            <person name="Chapman J."/>
            <person name="Degnan B."/>
            <person name="De Tomaso A."/>
            <person name="Davidson B."/>
            <person name="Di Gregorio A."/>
            <person name="Gelpke M."/>
            <person name="Goodstein D.M."/>
            <person name="Harafuji N."/>
            <person name="Hastings K.E."/>
            <person name="Ho I."/>
            <person name="Hotta K."/>
            <person name="Huang W."/>
            <person name="Kawashima T."/>
            <person name="Lemaire P."/>
            <person name="Martinez D."/>
            <person name="Meinertzhagen I.A."/>
            <person name="Necula S."/>
            <person name="Nonaka M."/>
            <person name="Putnam N."/>
            <person name="Rash S."/>
            <person name="Saiga H."/>
            <person name="Satake M."/>
            <person name="Terry A."/>
            <person name="Yamada L."/>
            <person name="Wang H.G."/>
            <person name="Awazu S."/>
            <person name="Azumi K."/>
            <person name="Boore J."/>
            <person name="Branno M."/>
            <person name="Chin-Bow S."/>
            <person name="DeSantis R."/>
            <person name="Doyle S."/>
            <person name="Francino P."/>
            <person name="Keys D.N."/>
            <person name="Haga S."/>
            <person name="Hayashi H."/>
            <person name="Hino K."/>
            <person name="Imai K.S."/>
            <person name="Inaba K."/>
            <person name="Kano S."/>
            <person name="Kobayashi K."/>
            <person name="Kobayashi M."/>
            <person name="Lee B.I."/>
            <person name="Makabe K.W."/>
            <person name="Manohar C."/>
            <person name="Matassi G."/>
            <person name="Medina M."/>
            <person name="Mochizuki Y."/>
            <person name="Mount S."/>
            <person name="Morishita T."/>
            <person name="Miura S."/>
            <person name="Nakayama A."/>
            <person name="Nishizaka S."/>
            <person name="Nomoto H."/>
            <person name="Ohta F."/>
            <person name="Oishi K."/>
            <person name="Rigoutsos I."/>
            <person name="Sano M."/>
            <person name="Sasaki A."/>
            <person name="Sasakura Y."/>
            <person name="Shoguchi E."/>
            <person name="Shin-i T."/>
            <person name="Spagnuolo A."/>
            <person name="Stainier D."/>
            <person name="Suzuki M.M."/>
            <person name="Tassy O."/>
            <person name="Takatori N."/>
            <person name="Tokuoka M."/>
            <person name="Yagi K."/>
            <person name="Yoshizaki F."/>
            <person name="Wada S."/>
            <person name="Zhang C."/>
            <person name="Hyatt P.D."/>
            <person name="Larimer F."/>
            <person name="Detter C."/>
            <person name="Doggett N."/>
            <person name="Glavina T."/>
            <person name="Hawkins T."/>
            <person name="Richardson P."/>
            <person name="Lucas S."/>
            <person name="Kohara Y."/>
            <person name="Levine M."/>
            <person name="Satoh N."/>
            <person name="Rokhsar D.S."/>
        </authorList>
    </citation>
    <scope>NUCLEOTIDE SEQUENCE [LARGE SCALE GENOMIC DNA]</scope>
</reference>
<dbReference type="HOGENOM" id="CLU_288194_0_0_1"/>
<dbReference type="SMART" id="SM00355">
    <property type="entry name" value="ZnF_C2H2"/>
    <property type="match status" value="10"/>
</dbReference>
<dbReference type="FunFam" id="3.30.160.60:FF:000446">
    <property type="entry name" value="Zinc finger protein"/>
    <property type="match status" value="1"/>
</dbReference>
<dbReference type="KEGG" id="cin:751578"/>